<reference evidence="1" key="1">
    <citation type="submission" date="2012-09" db="EMBL/GenBank/DDBJ databases">
        <authorList>
            <person name="Martin A.A."/>
        </authorList>
    </citation>
    <scope>NUCLEOTIDE SEQUENCE</scope>
</reference>
<dbReference type="Proteomes" id="UP000035642">
    <property type="component" value="Unassembled WGS sequence"/>
</dbReference>
<evidence type="ECO:0000313" key="2">
    <source>
        <dbReference type="WBParaSite" id="ACAC_0000845401-mRNA-1"/>
    </source>
</evidence>
<protein>
    <submittedName>
        <fullName evidence="2">Uncharacterized protein</fullName>
    </submittedName>
</protein>
<keyword evidence="1" id="KW-1185">Reference proteome</keyword>
<proteinExistence type="predicted"/>
<name>A0A0K0DCV2_ANGCA</name>
<reference evidence="2" key="2">
    <citation type="submission" date="2017-02" db="UniProtKB">
        <authorList>
            <consortium name="WormBaseParasite"/>
        </authorList>
    </citation>
    <scope>IDENTIFICATION</scope>
</reference>
<evidence type="ECO:0000313" key="1">
    <source>
        <dbReference type="Proteomes" id="UP000035642"/>
    </source>
</evidence>
<dbReference type="WBParaSite" id="ACAC_0000845401-mRNA-1">
    <property type="protein sequence ID" value="ACAC_0000845401-mRNA-1"/>
    <property type="gene ID" value="ACAC_0000845401"/>
</dbReference>
<dbReference type="AlphaFoldDB" id="A0A0K0DCV2"/>
<accession>A0A0K0DCV2</accession>
<organism evidence="1 2">
    <name type="scientific">Angiostrongylus cantonensis</name>
    <name type="common">Rat lungworm</name>
    <dbReference type="NCBI Taxonomy" id="6313"/>
    <lineage>
        <taxon>Eukaryota</taxon>
        <taxon>Metazoa</taxon>
        <taxon>Ecdysozoa</taxon>
        <taxon>Nematoda</taxon>
        <taxon>Chromadorea</taxon>
        <taxon>Rhabditida</taxon>
        <taxon>Rhabditina</taxon>
        <taxon>Rhabditomorpha</taxon>
        <taxon>Strongyloidea</taxon>
        <taxon>Metastrongylidae</taxon>
        <taxon>Angiostrongylus</taxon>
    </lineage>
</organism>
<sequence length="33" mass="3659">MFSSCDIHAAKQPLLHSSHTFGSNHFLCTLKIS</sequence>